<dbReference type="Gene3D" id="3.90.550.10">
    <property type="entry name" value="Spore Coat Polysaccharide Biosynthesis Protein SpsA, Chain A"/>
    <property type="match status" value="1"/>
</dbReference>
<dbReference type="AlphaFoldDB" id="A0A8H4QIL7"/>
<organism evidence="1 2">
    <name type="scientific">Agrocybe pediades</name>
    <dbReference type="NCBI Taxonomy" id="84607"/>
    <lineage>
        <taxon>Eukaryota</taxon>
        <taxon>Fungi</taxon>
        <taxon>Dikarya</taxon>
        <taxon>Basidiomycota</taxon>
        <taxon>Agaricomycotina</taxon>
        <taxon>Agaricomycetes</taxon>
        <taxon>Agaricomycetidae</taxon>
        <taxon>Agaricales</taxon>
        <taxon>Agaricineae</taxon>
        <taxon>Strophariaceae</taxon>
        <taxon>Agrocybe</taxon>
    </lineage>
</organism>
<keyword evidence="2" id="KW-1185">Reference proteome</keyword>
<dbReference type="EMBL" id="JAACJL010000058">
    <property type="protein sequence ID" value="KAF4611047.1"/>
    <property type="molecule type" value="Genomic_DNA"/>
</dbReference>
<reference evidence="1 2" key="1">
    <citation type="submission" date="2019-12" db="EMBL/GenBank/DDBJ databases">
        <authorList>
            <person name="Floudas D."/>
            <person name="Bentzer J."/>
            <person name="Ahren D."/>
            <person name="Johansson T."/>
            <person name="Persson P."/>
            <person name="Tunlid A."/>
        </authorList>
    </citation>
    <scope>NUCLEOTIDE SEQUENCE [LARGE SCALE GENOMIC DNA]</scope>
    <source>
        <strain evidence="1 2">CBS 102.39</strain>
    </source>
</reference>
<evidence type="ECO:0000313" key="2">
    <source>
        <dbReference type="Proteomes" id="UP000521872"/>
    </source>
</evidence>
<dbReference type="SUPFAM" id="SSF53448">
    <property type="entry name" value="Nucleotide-diphospho-sugar transferases"/>
    <property type="match status" value="1"/>
</dbReference>
<dbReference type="InterPro" id="IPR029044">
    <property type="entry name" value="Nucleotide-diphossugar_trans"/>
</dbReference>
<name>A0A8H4QIL7_9AGAR</name>
<gene>
    <name evidence="1" type="ORF">D9613_006824</name>
</gene>
<protein>
    <submittedName>
        <fullName evidence="1">Uncharacterized protein</fullName>
    </submittedName>
</protein>
<dbReference type="PANTHER" id="PTHR33604:SF3">
    <property type="entry name" value="OSJNBA0004B13.7 PROTEIN"/>
    <property type="match status" value="1"/>
</dbReference>
<evidence type="ECO:0000313" key="1">
    <source>
        <dbReference type="EMBL" id="KAF4611047.1"/>
    </source>
</evidence>
<proteinExistence type="predicted"/>
<dbReference type="PANTHER" id="PTHR33604">
    <property type="entry name" value="OSJNBA0004B13.7 PROTEIN"/>
    <property type="match status" value="1"/>
</dbReference>
<sequence>MRMFSRAKTRSAQELSVYAMSPKPSFYLISLLLSSCLVFLSVIICSRPPHFAFYPTPSWTPTTASKDSFTMEPDLSLYSTTFLQPALDIKALVSSQATTVILPVVAESLDAFPDLLFPFLGPQLSLLEIVIICPTALLSSIRSQLHEALLPLGPSIDHLDIILRSSPQGSPDLFLTVLDAISESIAELALIIDDSGLAEGSRFVEKSSGSRFQDQDPLVGSTLLDTLADNDARYLHNAFHPPFAVPVGLVRSFKEYCEMSGPALWKDFVLYVEINQPSPVHQERLLSKNLELTSALSRTVPFPDHDALSNATSDLLQLATSSFPSAPPLYDNDGEGESSFHKHQFLVFLPARRHLNSLFEVICSLQVPSKSIHPRILVYDGEENSQDPTSLEKEGCIIEYESKTLNSVVQYVISMAGDNRISGFRAFVDVVICLDVKDLLVDILTGRFGSELFPEATFIKIPEHDLDQTQWMSALSLRSWKNWQTAQIDITVITKDRPQSLKRLMDSLLLARYFGDPVTLRINVEQDCDDETLKIIENIDWPFGSVFIHRRVVHGGLLPAVVESWYPQGNNSYGVLLEDDVELSPLFYAWIKMTVLHYRYNGSGAKANKLFGISLYQQKHLELPLSGRHEFNPRLLFSEAGFPNADTPYLSQVPCSWGAVYFPEHWREFHDYLSLRLTETAMTLDEEVVPGVRSNFWSKSWKRFYIELVYLRGYAMLYPNYEDFLSLSTNHLEVGSHVKVRSQEKRDLFLLPLLPLSPGTRGHRLLEIPDQRLPAFETLPVLDLTGTLTSLEEISAQGDLRRSSLLNCTDPTDMYNIRTLLCLRDATIEVKR</sequence>
<comment type="caution">
    <text evidence="1">The sequence shown here is derived from an EMBL/GenBank/DDBJ whole genome shotgun (WGS) entry which is preliminary data.</text>
</comment>
<accession>A0A8H4QIL7</accession>
<dbReference type="Proteomes" id="UP000521872">
    <property type="component" value="Unassembled WGS sequence"/>
</dbReference>